<accession>A0A849VG32</accession>
<evidence type="ECO:0000256" key="1">
    <source>
        <dbReference type="ARBA" id="ARBA00022490"/>
    </source>
</evidence>
<dbReference type="GO" id="GO:0006744">
    <property type="term" value="P:ubiquinone biosynthetic process"/>
    <property type="evidence" value="ECO:0007669"/>
    <property type="project" value="UniProtKB-KW"/>
</dbReference>
<dbReference type="InterPro" id="IPR028978">
    <property type="entry name" value="Chorismate_lyase_/UTRA_dom_sf"/>
</dbReference>
<proteinExistence type="predicted"/>
<dbReference type="RefSeq" id="WP_171627441.1">
    <property type="nucleotide sequence ID" value="NZ_JABBPG010000009.1"/>
</dbReference>
<dbReference type="GO" id="GO:0005829">
    <property type="term" value="C:cytosol"/>
    <property type="evidence" value="ECO:0007669"/>
    <property type="project" value="TreeGrafter"/>
</dbReference>
<dbReference type="GO" id="GO:0008813">
    <property type="term" value="F:chorismate lyase activity"/>
    <property type="evidence" value="ECO:0007669"/>
    <property type="project" value="InterPro"/>
</dbReference>
<name>A0A849VG32_9GAMM</name>
<keyword evidence="2" id="KW-0831">Ubiquinone biosynthesis</keyword>
<dbReference type="Proteomes" id="UP000586305">
    <property type="component" value="Unassembled WGS sequence"/>
</dbReference>
<keyword evidence="5" id="KW-1185">Reference proteome</keyword>
<gene>
    <name evidence="4" type="ORF">HG263_17815</name>
</gene>
<evidence type="ECO:0000313" key="4">
    <source>
        <dbReference type="EMBL" id="NOU52382.1"/>
    </source>
</evidence>
<evidence type="ECO:0000256" key="3">
    <source>
        <dbReference type="ARBA" id="ARBA00023239"/>
    </source>
</evidence>
<comment type="caution">
    <text evidence="4">The sequence shown here is derived from an EMBL/GenBank/DDBJ whole genome shotgun (WGS) entry which is preliminary data.</text>
</comment>
<sequence>MAPFSIDFEWQSAPEYSHLLSDDAAIILDSGSLTSCLKKQSTDFRVDVLQEQWIAATQEHQRLLGQYCTQLQCREVLLVCDDVARVYAQSWINTQAADLGVRQLGNKPLGEVLFQDKSWQRSALEVAQIDYPNALAPLLKDLQLSEQRLYARRRVFTHQDAKIMVCEVFLPKVSYATQFAS</sequence>
<keyword evidence="3 4" id="KW-0456">Lyase</keyword>
<dbReference type="Pfam" id="PF04345">
    <property type="entry name" value="Chor_lyase"/>
    <property type="match status" value="1"/>
</dbReference>
<evidence type="ECO:0000256" key="2">
    <source>
        <dbReference type="ARBA" id="ARBA00022688"/>
    </source>
</evidence>
<keyword evidence="1" id="KW-0963">Cytoplasm</keyword>
<dbReference type="SUPFAM" id="SSF64288">
    <property type="entry name" value="Chorismate lyase-like"/>
    <property type="match status" value="1"/>
</dbReference>
<dbReference type="InterPro" id="IPR007440">
    <property type="entry name" value="Chorismate--pyruvate_lyase"/>
</dbReference>
<dbReference type="AlphaFoldDB" id="A0A849VG32"/>
<dbReference type="PANTHER" id="PTHR38683:SF1">
    <property type="entry name" value="CHORISMATE PYRUVATE-LYASE"/>
    <property type="match status" value="1"/>
</dbReference>
<dbReference type="Gene3D" id="3.40.1410.10">
    <property type="entry name" value="Chorismate lyase-like"/>
    <property type="match status" value="1"/>
</dbReference>
<dbReference type="PANTHER" id="PTHR38683">
    <property type="entry name" value="CHORISMATE PYRUVATE-LYASE"/>
    <property type="match status" value="1"/>
</dbReference>
<evidence type="ECO:0000313" key="5">
    <source>
        <dbReference type="Proteomes" id="UP000586305"/>
    </source>
</evidence>
<dbReference type="EMBL" id="JABBPG010000009">
    <property type="protein sequence ID" value="NOU52382.1"/>
    <property type="molecule type" value="Genomic_DNA"/>
</dbReference>
<organism evidence="4 5">
    <name type="scientific">Pseudoalteromonas caenipelagi</name>
    <dbReference type="NCBI Taxonomy" id="2726988"/>
    <lineage>
        <taxon>Bacteria</taxon>
        <taxon>Pseudomonadati</taxon>
        <taxon>Pseudomonadota</taxon>
        <taxon>Gammaproteobacteria</taxon>
        <taxon>Alteromonadales</taxon>
        <taxon>Pseudoalteromonadaceae</taxon>
        <taxon>Pseudoalteromonas</taxon>
    </lineage>
</organism>
<protein>
    <submittedName>
        <fullName evidence="4">Chorismate lyase</fullName>
    </submittedName>
</protein>
<reference evidence="4 5" key="1">
    <citation type="submission" date="2020-04" db="EMBL/GenBank/DDBJ databases">
        <title>Pseudoalteromonas caenipelagi sp. nov., isolated from a tidal flat.</title>
        <authorList>
            <person name="Park S."/>
            <person name="Yoon J.-H."/>
        </authorList>
    </citation>
    <scope>NUCLEOTIDE SEQUENCE [LARGE SCALE GENOMIC DNA]</scope>
    <source>
        <strain evidence="4 5">JBTF-M23</strain>
    </source>
</reference>